<protein>
    <submittedName>
        <fullName evidence="2">Transporter substrate-binding domain-containing protein</fullName>
    </submittedName>
</protein>
<evidence type="ECO:0000313" key="2">
    <source>
        <dbReference type="EMBL" id="MCP3428659.1"/>
    </source>
</evidence>
<feature type="signal peptide" evidence="1">
    <location>
        <begin position="1"/>
        <end position="34"/>
    </location>
</feature>
<organism evidence="2 3">
    <name type="scientific">Opacimonas viscosa</name>
    <dbReference type="NCBI Taxonomy" id="2961944"/>
    <lineage>
        <taxon>Bacteria</taxon>
        <taxon>Pseudomonadati</taxon>
        <taxon>Pseudomonadota</taxon>
        <taxon>Gammaproteobacteria</taxon>
        <taxon>Alteromonadales</taxon>
        <taxon>Alteromonadaceae</taxon>
        <taxon>Opacimonas</taxon>
    </lineage>
</organism>
<dbReference type="AlphaFoldDB" id="A0AA41WY36"/>
<gene>
    <name evidence="2" type="ORF">NLF92_06835</name>
</gene>
<name>A0AA41WY36_9ALTE</name>
<proteinExistence type="predicted"/>
<keyword evidence="1" id="KW-0732">Signal</keyword>
<evidence type="ECO:0000313" key="3">
    <source>
        <dbReference type="Proteomes" id="UP001165413"/>
    </source>
</evidence>
<evidence type="ECO:0000256" key="1">
    <source>
        <dbReference type="SAM" id="SignalP"/>
    </source>
</evidence>
<comment type="caution">
    <text evidence="2">The sequence shown here is derived from an EMBL/GenBank/DDBJ whole genome shotgun (WGS) entry which is preliminary data.</text>
</comment>
<dbReference type="RefSeq" id="WP_254100139.1">
    <property type="nucleotide sequence ID" value="NZ_JANATA010000009.1"/>
</dbReference>
<keyword evidence="3" id="KW-1185">Reference proteome</keyword>
<dbReference type="EMBL" id="JANATA010000009">
    <property type="protein sequence ID" value="MCP3428659.1"/>
    <property type="molecule type" value="Genomic_DNA"/>
</dbReference>
<dbReference type="Proteomes" id="UP001165413">
    <property type="component" value="Unassembled WGS sequence"/>
</dbReference>
<dbReference type="SUPFAM" id="SSF53850">
    <property type="entry name" value="Periplasmic binding protein-like II"/>
    <property type="match status" value="1"/>
</dbReference>
<sequence length="296" mass="33526">MQFIAQLASRSKSLALRCSTVLLIVTLSMSHASAAVWQITYPKALNEGSKDFSYVVKLLELSLSKTGVRYTVTPTDDTLLQHKALNYLKDNRQVNVVWSMTDKQRESDLLPIRIPIYKGLIGWRVLLMHTDNRTRFARLEAGDLMAKNSVQGMNWPDTKILRANGFSVINATDYAEVFQTMQREQADFLPRSVIEVTGEMENAGLTKNLVLEENYVLRYPAAAYFFVNKQNKILAKLLQRGLDMAIADGSFDQLFTETYMPMLKALNVPDRVMLNLANPLLPEATPLSNPALWFEQ</sequence>
<accession>A0AA41WY36</accession>
<reference evidence="2" key="1">
    <citation type="submission" date="2022-07" db="EMBL/GenBank/DDBJ databases">
        <title>Characterization of the Novel Bacterium Alteromonas immobilis LMIT006 and Alteromonas gregis LMIT007.</title>
        <authorList>
            <person name="Lin X."/>
        </authorList>
    </citation>
    <scope>NUCLEOTIDE SEQUENCE</scope>
    <source>
        <strain evidence="2">LMIT007</strain>
    </source>
</reference>
<feature type="chain" id="PRO_5041358947" evidence="1">
    <location>
        <begin position="35"/>
        <end position="296"/>
    </location>
</feature>